<name>A0ABY4LQL8_9FLAO</name>
<dbReference type="Proteomes" id="UP000829998">
    <property type="component" value="Chromosome"/>
</dbReference>
<organism evidence="1 2">
    <name type="scientific">Flavobacterium humidisoli</name>
    <dbReference type="NCBI Taxonomy" id="2937442"/>
    <lineage>
        <taxon>Bacteria</taxon>
        <taxon>Pseudomonadati</taxon>
        <taxon>Bacteroidota</taxon>
        <taxon>Flavobacteriia</taxon>
        <taxon>Flavobacteriales</taxon>
        <taxon>Flavobacteriaceae</taxon>
        <taxon>Flavobacterium</taxon>
    </lineage>
</organism>
<accession>A0ABY4LQL8</accession>
<evidence type="ECO:0000313" key="1">
    <source>
        <dbReference type="EMBL" id="UPZ14519.1"/>
    </source>
</evidence>
<reference evidence="1 2" key="1">
    <citation type="submission" date="2022-04" db="EMBL/GenBank/DDBJ databases">
        <authorList>
            <person name="Ra J.-S."/>
            <person name="Kim S.-B."/>
        </authorList>
    </citation>
    <scope>NUCLEOTIDE SEQUENCE [LARGE SCALE GENOMIC DNA]</scope>
    <source>
        <strain evidence="1 2">MMS21-Er5</strain>
    </source>
</reference>
<dbReference type="InterPro" id="IPR011990">
    <property type="entry name" value="TPR-like_helical_dom_sf"/>
</dbReference>
<dbReference type="RefSeq" id="WP_248726806.1">
    <property type="nucleotide sequence ID" value="NZ_CP096829.1"/>
</dbReference>
<keyword evidence="2" id="KW-1185">Reference proteome</keyword>
<evidence type="ECO:0008006" key="3">
    <source>
        <dbReference type="Google" id="ProtNLM"/>
    </source>
</evidence>
<dbReference type="Gene3D" id="1.25.40.10">
    <property type="entry name" value="Tetratricopeptide repeat domain"/>
    <property type="match status" value="1"/>
</dbReference>
<protein>
    <recommendedName>
        <fullName evidence="3">Tetratricopeptide repeat-containing protein</fullName>
    </recommendedName>
</protein>
<gene>
    <name evidence="1" type="ORF">M0M44_17325</name>
</gene>
<dbReference type="EMBL" id="CP096829">
    <property type="protein sequence ID" value="UPZ14519.1"/>
    <property type="molecule type" value="Genomic_DNA"/>
</dbReference>
<evidence type="ECO:0000313" key="2">
    <source>
        <dbReference type="Proteomes" id="UP000829998"/>
    </source>
</evidence>
<proteinExistence type="predicted"/>
<sequence>MVAKLESKLAEHEQKLEKATLSLNGQIMQLQANSLFQNEKYKEAFRDYCLAVSFYTETDDIPNLSRVIECIKSCLNHLTKDDVLSIKVVDNVDIAEVLNDLQEKKPTISGAMIVDIREKLYELRKQADK</sequence>